<proteinExistence type="predicted"/>
<evidence type="ECO:0000313" key="3">
    <source>
        <dbReference type="EnsemblMetazoa" id="CapteP203459"/>
    </source>
</evidence>
<evidence type="ECO:0000313" key="2">
    <source>
        <dbReference type="EMBL" id="ELU08801.1"/>
    </source>
</evidence>
<feature type="domain" description="Autotransporter" evidence="1">
    <location>
        <begin position="355"/>
        <end position="472"/>
    </location>
</feature>
<dbReference type="OMA" id="QPELIME"/>
<dbReference type="EnsemblMetazoa" id="CapteT203459">
    <property type="protein sequence ID" value="CapteP203459"/>
    <property type="gene ID" value="CapteG203459"/>
</dbReference>
<name>R7UZE4_CAPTE</name>
<dbReference type="EMBL" id="AMQN01042097">
    <property type="status" value="NOT_ANNOTATED_CDS"/>
    <property type="molecule type" value="Genomic_DNA"/>
</dbReference>
<keyword evidence="4" id="KW-1185">Reference proteome</keyword>
<accession>R7UZE4</accession>
<dbReference type="Proteomes" id="UP000014760">
    <property type="component" value="Unassembled WGS sequence"/>
</dbReference>
<sequence>MSVTGAVTTATTVTNTGSFSADALTATGLLANGAADDSTAPMTITNDLTSAGVTNYAAITVGGNMDAGAVALTNNAGGTIAVTGSLTIGADSTNAGTLTAGSFTGGAHAFGNTGTASLGVMTSTGAITSSGMLSISEGSTAASFVGSGGTTNLMITTTDLTTLNTSGGTQELLDLTGAATFDGSSKVMIYASEATLESGSAAAEDAEVIISGSAMQFDDGTTTDAYDDSTDSISVSSGSALLSITDVQLTAAGITADISINSAGDVLNGSGATDSTEDLANAFQSDDLAAEQVVTGVYGTLAANSGSVEELTDYLDDIRPDDSGSAVMAASEATTAAMGNIMNRGANLRGVSFGDLQTGDNVWIQALYSKADQDARDGNLGYESTLAGFTFGADRDMDGQTFGFAVSYGDSHIDFDGRDQRDEVTTYLGSLYHFMRRDTMYIDSSLTLGGSDHKGRRLSGAAQMNSKYHSEQ</sequence>
<reference evidence="4" key="1">
    <citation type="submission" date="2012-12" db="EMBL/GenBank/DDBJ databases">
        <authorList>
            <person name="Hellsten U."/>
            <person name="Grimwood J."/>
            <person name="Chapman J.A."/>
            <person name="Shapiro H."/>
            <person name="Aerts A."/>
            <person name="Otillar R.P."/>
            <person name="Terry A.Y."/>
            <person name="Boore J.L."/>
            <person name="Simakov O."/>
            <person name="Marletaz F."/>
            <person name="Cho S.-J."/>
            <person name="Edsinger-Gonzales E."/>
            <person name="Havlak P."/>
            <person name="Kuo D.-H."/>
            <person name="Larsson T."/>
            <person name="Lv J."/>
            <person name="Arendt D."/>
            <person name="Savage R."/>
            <person name="Osoegawa K."/>
            <person name="de Jong P."/>
            <person name="Lindberg D.R."/>
            <person name="Seaver E.C."/>
            <person name="Weisblat D.A."/>
            <person name="Putnam N.H."/>
            <person name="Grigoriev I.V."/>
            <person name="Rokhsar D.S."/>
        </authorList>
    </citation>
    <scope>NUCLEOTIDE SEQUENCE</scope>
    <source>
        <strain evidence="4">I ESC-2004</strain>
    </source>
</reference>
<gene>
    <name evidence="2" type="ORF">CAPTEDRAFT_203459</name>
</gene>
<organism evidence="2">
    <name type="scientific">Capitella teleta</name>
    <name type="common">Polychaete worm</name>
    <dbReference type="NCBI Taxonomy" id="283909"/>
    <lineage>
        <taxon>Eukaryota</taxon>
        <taxon>Metazoa</taxon>
        <taxon>Spiralia</taxon>
        <taxon>Lophotrochozoa</taxon>
        <taxon>Annelida</taxon>
        <taxon>Polychaeta</taxon>
        <taxon>Sedentaria</taxon>
        <taxon>Scolecida</taxon>
        <taxon>Capitellidae</taxon>
        <taxon>Capitella</taxon>
    </lineage>
</organism>
<dbReference type="AlphaFoldDB" id="R7UZE4"/>
<dbReference type="Pfam" id="PF03797">
    <property type="entry name" value="Autotransporter"/>
    <property type="match status" value="1"/>
</dbReference>
<dbReference type="GO" id="GO:0019867">
    <property type="term" value="C:outer membrane"/>
    <property type="evidence" value="ECO:0007669"/>
    <property type="project" value="InterPro"/>
</dbReference>
<dbReference type="SUPFAM" id="SSF103515">
    <property type="entry name" value="Autotransporter"/>
    <property type="match status" value="1"/>
</dbReference>
<reference evidence="3" key="3">
    <citation type="submission" date="2015-06" db="UniProtKB">
        <authorList>
            <consortium name="EnsemblMetazoa"/>
        </authorList>
    </citation>
    <scope>IDENTIFICATION</scope>
</reference>
<dbReference type="EMBL" id="KB298737">
    <property type="protein sequence ID" value="ELU08801.1"/>
    <property type="molecule type" value="Genomic_DNA"/>
</dbReference>
<dbReference type="InterPro" id="IPR006315">
    <property type="entry name" value="OM_autotransptr_brl_dom"/>
</dbReference>
<dbReference type="InterPro" id="IPR036709">
    <property type="entry name" value="Autotransporte_beta_dom_sf"/>
</dbReference>
<protein>
    <recommendedName>
        <fullName evidence="1">Autotransporter domain-containing protein</fullName>
    </recommendedName>
</protein>
<dbReference type="PROSITE" id="PS51208">
    <property type="entry name" value="AUTOTRANSPORTER"/>
    <property type="match status" value="1"/>
</dbReference>
<evidence type="ECO:0000259" key="1">
    <source>
        <dbReference type="PROSITE" id="PS51208"/>
    </source>
</evidence>
<feature type="non-terminal residue" evidence="2">
    <location>
        <position position="472"/>
    </location>
</feature>
<dbReference type="HOGENOM" id="CLU_579499_0_0_1"/>
<evidence type="ECO:0000313" key="4">
    <source>
        <dbReference type="Proteomes" id="UP000014760"/>
    </source>
</evidence>
<dbReference type="InterPro" id="IPR005546">
    <property type="entry name" value="Autotransporte_beta"/>
</dbReference>
<reference evidence="2 4" key="2">
    <citation type="journal article" date="2013" name="Nature">
        <title>Insights into bilaterian evolution from three spiralian genomes.</title>
        <authorList>
            <person name="Simakov O."/>
            <person name="Marletaz F."/>
            <person name="Cho S.J."/>
            <person name="Edsinger-Gonzales E."/>
            <person name="Havlak P."/>
            <person name="Hellsten U."/>
            <person name="Kuo D.H."/>
            <person name="Larsson T."/>
            <person name="Lv J."/>
            <person name="Arendt D."/>
            <person name="Savage R."/>
            <person name="Osoegawa K."/>
            <person name="de Jong P."/>
            <person name="Grimwood J."/>
            <person name="Chapman J.A."/>
            <person name="Shapiro H."/>
            <person name="Aerts A."/>
            <person name="Otillar R.P."/>
            <person name="Terry A.Y."/>
            <person name="Boore J.L."/>
            <person name="Grigoriev I.V."/>
            <person name="Lindberg D.R."/>
            <person name="Seaver E.C."/>
            <person name="Weisblat D.A."/>
            <person name="Putnam N.H."/>
            <person name="Rokhsar D.S."/>
        </authorList>
    </citation>
    <scope>NUCLEOTIDE SEQUENCE</scope>
    <source>
        <strain evidence="2 4">I ESC-2004</strain>
    </source>
</reference>
<dbReference type="Gene3D" id="2.40.128.130">
    <property type="entry name" value="Autotransporter beta-domain"/>
    <property type="match status" value="1"/>
</dbReference>
<dbReference type="NCBIfam" id="TIGR01414">
    <property type="entry name" value="autotrans_barl"/>
    <property type="match status" value="1"/>
</dbReference>